<dbReference type="EMBL" id="JAVIZQ010000001">
    <property type="protein sequence ID" value="MDR6141824.1"/>
    <property type="molecule type" value="Genomic_DNA"/>
</dbReference>
<evidence type="ECO:0008006" key="4">
    <source>
        <dbReference type="Google" id="ProtNLM"/>
    </source>
</evidence>
<keyword evidence="3" id="KW-1185">Reference proteome</keyword>
<name>A0ABU1HRA0_9MICO</name>
<reference evidence="2 3" key="1">
    <citation type="submission" date="2023-08" db="EMBL/GenBank/DDBJ databases">
        <title>Functional and genomic diversity of the sorghum phyllosphere microbiome.</title>
        <authorList>
            <person name="Shade A."/>
        </authorList>
    </citation>
    <scope>NUCLEOTIDE SEQUENCE [LARGE SCALE GENOMIC DNA]</scope>
    <source>
        <strain evidence="2 3">SORGH_AS_0445</strain>
    </source>
</reference>
<sequence length="161" mass="16204">MRRRGVLAAVVGGLLSMLMLGAPAFADAGADTGESIDPLILDVMAEVPGGVIVDAQHAVWPRLGMDLVVLEQRSAVSAASVGSCATGTVCVYTGSSLSGAKLSWSICGIFSIPSSFSAKSIADARSAGYAQARNNSTVLATAPAGGWANIAGTATNVRCVF</sequence>
<accession>A0ABU1HRA0</accession>
<dbReference type="Proteomes" id="UP001249291">
    <property type="component" value="Unassembled WGS sequence"/>
</dbReference>
<comment type="caution">
    <text evidence="2">The sequence shown here is derived from an EMBL/GenBank/DDBJ whole genome shotgun (WGS) entry which is preliminary data.</text>
</comment>
<gene>
    <name evidence="2" type="ORF">QE375_001378</name>
</gene>
<feature type="chain" id="PRO_5045291366" description="Secreted protein" evidence="1">
    <location>
        <begin position="27"/>
        <end position="161"/>
    </location>
</feature>
<protein>
    <recommendedName>
        <fullName evidence="4">Secreted protein</fullName>
    </recommendedName>
</protein>
<evidence type="ECO:0000256" key="1">
    <source>
        <dbReference type="SAM" id="SignalP"/>
    </source>
</evidence>
<proteinExistence type="predicted"/>
<dbReference type="RefSeq" id="WP_309689187.1">
    <property type="nucleotide sequence ID" value="NZ_JAVIZQ010000001.1"/>
</dbReference>
<evidence type="ECO:0000313" key="3">
    <source>
        <dbReference type="Proteomes" id="UP001249291"/>
    </source>
</evidence>
<evidence type="ECO:0000313" key="2">
    <source>
        <dbReference type="EMBL" id="MDR6141824.1"/>
    </source>
</evidence>
<keyword evidence="1" id="KW-0732">Signal</keyword>
<feature type="signal peptide" evidence="1">
    <location>
        <begin position="1"/>
        <end position="26"/>
    </location>
</feature>
<organism evidence="2 3">
    <name type="scientific">Microbacterium foliorum</name>
    <dbReference type="NCBI Taxonomy" id="104336"/>
    <lineage>
        <taxon>Bacteria</taxon>
        <taxon>Bacillati</taxon>
        <taxon>Actinomycetota</taxon>
        <taxon>Actinomycetes</taxon>
        <taxon>Micrococcales</taxon>
        <taxon>Microbacteriaceae</taxon>
        <taxon>Microbacterium</taxon>
    </lineage>
</organism>